<feature type="compositionally biased region" description="Acidic residues" evidence="1">
    <location>
        <begin position="153"/>
        <end position="167"/>
    </location>
</feature>
<feature type="compositionally biased region" description="Acidic residues" evidence="1">
    <location>
        <begin position="176"/>
        <end position="223"/>
    </location>
</feature>
<dbReference type="EMBL" id="CP142435">
    <property type="protein sequence ID" value="XBC48951.1"/>
    <property type="molecule type" value="Genomic_DNA"/>
</dbReference>
<feature type="region of interest" description="Disordered" evidence="1">
    <location>
        <begin position="129"/>
        <end position="252"/>
    </location>
</feature>
<name>A0AB74TP72_9LACT</name>
<organism evidence="3">
    <name type="scientific">Dolosigranulum savutiense</name>
    <dbReference type="NCBI Taxonomy" id="3110288"/>
    <lineage>
        <taxon>Bacteria</taxon>
        <taxon>Bacillati</taxon>
        <taxon>Bacillota</taxon>
        <taxon>Bacilli</taxon>
        <taxon>Lactobacillales</taxon>
        <taxon>Carnobacteriaceae</taxon>
        <taxon>Dolosigranulum</taxon>
    </lineage>
</organism>
<dbReference type="RefSeq" id="WP_347301160.1">
    <property type="nucleotide sequence ID" value="NZ_CP142435.1"/>
</dbReference>
<evidence type="ECO:0000256" key="1">
    <source>
        <dbReference type="SAM" id="MobiDB-lite"/>
    </source>
</evidence>
<dbReference type="InterPro" id="IPR013783">
    <property type="entry name" value="Ig-like_fold"/>
</dbReference>
<dbReference type="Pfam" id="PF20585">
    <property type="entry name" value="Pectate_lyase_5"/>
    <property type="match status" value="1"/>
</dbReference>
<proteinExistence type="predicted"/>
<accession>A0AB74TP72</accession>
<dbReference type="KEGG" id="dst:VUQ06_05425"/>
<sequence length="836" mass="91473">MDKIKQLTVNLLLIFTLLFVHIPVTATEMVEFYVKQPVEATDLIEGQGLPKQPVQLTINKGTAEEVLVRETTDDNGRFVFKHLSPLTTEDKLLIEQGLNKLQVNVLTEEEAVQAPERVRLVGEFNTEGLVEDTEENMESTADSATDQTVGEAPVEESEENTTEDSTDGEQTQEGTLEADAEGTDAEENATEGDSEEEPENEEDPESEDTEDEAIEDSEDESAETDSLTPRSRKPRAAGDEGDPIPNQIRGNTANVSNVNGFLQAMGNRQVEVVNLNANITLNANQSKDPRLQKITTSTGQKVIDGQGRYSLIMNTNGTESINIASGQTMIVQNIPNMYRESNNWRGGGFNGLFSLNAGAVLNVANSTYNSGGLGTRGNRHIYHLAAGKAATVRFFGTVTINNHSRIVDYPRAVEVKAVEITPGARLQVNGAGIFFQNMQGGGPGYTGIHVQSGGSLNMNLWTNEFGMYFDGDSRNPKIQIDSGAAFNVRVDSSIRSLIQIGGHVVVRFIINQPGSVVLQQNQGNNMYMYDGEIGRDAKNPTTGIRFYLSNVTLTRTGNLQGGLRTFTTTPQHTPANPGTFTTTILNENGRRTYYSGLFDKQLSKLEFTTAITSTVVEVNDILDYDKTITGKATPGSTVTVTDGNMSKTGQTDGQGNFTIRLDRPFNGGTELTFTAQKDGTRPIGSISKTVIKTTLAIESVGKMNFGTHPFSMTDKTYKLEEPLTVNVRDSHPSNLPERNWWVTAQVTETFKTRDNKKLDDILFYNNGRGDTSLARGAVEVFNKKEATYNQATGVSSKTWKKGNNNFVVKVNPLLKGATTNKEYKATVKWTLVNGPR</sequence>
<evidence type="ECO:0000259" key="2">
    <source>
        <dbReference type="Pfam" id="PF17936"/>
    </source>
</evidence>
<dbReference type="AlphaFoldDB" id="A0AB74TP72"/>
<dbReference type="Pfam" id="PF17936">
    <property type="entry name" value="Big_6"/>
    <property type="match status" value="1"/>
</dbReference>
<evidence type="ECO:0000313" key="3">
    <source>
        <dbReference type="EMBL" id="XBC48951.1"/>
    </source>
</evidence>
<gene>
    <name evidence="3" type="ORF">VUQ06_05425</name>
</gene>
<feature type="compositionally biased region" description="Polar residues" evidence="1">
    <location>
        <begin position="138"/>
        <end position="148"/>
    </location>
</feature>
<reference evidence="3" key="1">
    <citation type="submission" date="2023-12" db="EMBL/GenBank/DDBJ databases">
        <title>Dolosigranulum savutii sp. nov. isolated from human upper respiratory samples collected in Botswana.</title>
        <authorList>
            <person name="Kelly M.S."/>
        </authorList>
    </citation>
    <scope>NUCLEOTIDE SEQUENCE</scope>
    <source>
        <strain evidence="3">MSK294</strain>
    </source>
</reference>
<dbReference type="InterPro" id="IPR041498">
    <property type="entry name" value="Big_6"/>
</dbReference>
<dbReference type="InterPro" id="IPR046776">
    <property type="entry name" value="Pectate_lyase_5"/>
</dbReference>
<protein>
    <submittedName>
        <fullName evidence="3">Ig-like domain-containing protein</fullName>
    </submittedName>
</protein>
<feature type="domain" description="Bacterial Ig" evidence="2">
    <location>
        <begin position="618"/>
        <end position="676"/>
    </location>
</feature>
<dbReference type="Gene3D" id="2.60.40.10">
    <property type="entry name" value="Immunoglobulins"/>
    <property type="match status" value="1"/>
</dbReference>